<name>A0A2W2BSQ5_9ACTN</name>
<evidence type="ECO:0000256" key="1">
    <source>
        <dbReference type="SAM" id="MobiDB-lite"/>
    </source>
</evidence>
<sequence length="80" mass="7939">MASRIRHRASPGLASAVGRRTHPELLAGRLDPSPIVDRAAGHGGVPDDCRGVGDRAAGKVRTPAPLGVATAARAAGPGSA</sequence>
<keyword evidence="3" id="KW-1185">Reference proteome</keyword>
<accession>A0A2W2BSQ5</accession>
<reference evidence="2 3" key="1">
    <citation type="submission" date="2018-01" db="EMBL/GenBank/DDBJ databases">
        <title>Draft genome sequence of Salinispora sp. 13K206.</title>
        <authorList>
            <person name="Sahin N."/>
            <person name="Saygin H."/>
            <person name="Ay H."/>
        </authorList>
    </citation>
    <scope>NUCLEOTIDE SEQUENCE [LARGE SCALE GENOMIC DNA]</scope>
    <source>
        <strain evidence="2 3">13K206</strain>
    </source>
</reference>
<gene>
    <name evidence="2" type="ORF">C1I99_24640</name>
</gene>
<dbReference type="AlphaFoldDB" id="A0A2W2BSQ5"/>
<evidence type="ECO:0000313" key="3">
    <source>
        <dbReference type="Proteomes" id="UP000248749"/>
    </source>
</evidence>
<organism evidence="2 3">
    <name type="scientific">Micromonospora deserti</name>
    <dbReference type="NCBI Taxonomy" id="2070366"/>
    <lineage>
        <taxon>Bacteria</taxon>
        <taxon>Bacillati</taxon>
        <taxon>Actinomycetota</taxon>
        <taxon>Actinomycetes</taxon>
        <taxon>Micromonosporales</taxon>
        <taxon>Micromonosporaceae</taxon>
        <taxon>Micromonospora</taxon>
    </lineage>
</organism>
<comment type="caution">
    <text evidence="2">The sequence shown here is derived from an EMBL/GenBank/DDBJ whole genome shotgun (WGS) entry which is preliminary data.</text>
</comment>
<feature type="region of interest" description="Disordered" evidence="1">
    <location>
        <begin position="1"/>
        <end position="59"/>
    </location>
</feature>
<proteinExistence type="predicted"/>
<protein>
    <submittedName>
        <fullName evidence="2">Uncharacterized protein</fullName>
    </submittedName>
</protein>
<dbReference type="Proteomes" id="UP000248749">
    <property type="component" value="Unassembled WGS sequence"/>
</dbReference>
<dbReference type="RefSeq" id="WP_111136584.1">
    <property type="nucleotide sequence ID" value="NZ_POUB01000232.1"/>
</dbReference>
<dbReference type="EMBL" id="POUB01000232">
    <property type="protein sequence ID" value="PZF90271.1"/>
    <property type="molecule type" value="Genomic_DNA"/>
</dbReference>
<evidence type="ECO:0000313" key="2">
    <source>
        <dbReference type="EMBL" id="PZF90271.1"/>
    </source>
</evidence>
<feature type="compositionally biased region" description="Basic and acidic residues" evidence="1">
    <location>
        <begin position="45"/>
        <end position="57"/>
    </location>
</feature>